<dbReference type="Gene3D" id="2.170.130.10">
    <property type="entry name" value="TonB-dependent receptor, plug domain"/>
    <property type="match status" value="1"/>
</dbReference>
<reference evidence="4 5" key="1">
    <citation type="submission" date="2019-09" db="EMBL/GenBank/DDBJ databases">
        <title>Genome sequence and assembly of Taibaiella sp.</title>
        <authorList>
            <person name="Chhetri G."/>
        </authorList>
    </citation>
    <scope>NUCLEOTIDE SEQUENCE [LARGE SCALE GENOMIC DNA]</scope>
    <source>
        <strain evidence="4 5">KVB11</strain>
    </source>
</reference>
<evidence type="ECO:0000259" key="2">
    <source>
        <dbReference type="Pfam" id="PF13598"/>
    </source>
</evidence>
<feature type="domain" description="DUF4140" evidence="3">
    <location>
        <begin position="31"/>
        <end position="129"/>
    </location>
</feature>
<dbReference type="PANTHER" id="PTHR31005:SF8">
    <property type="entry name" value="DUF4139 DOMAIN-CONTAINING PROTEIN"/>
    <property type="match status" value="1"/>
</dbReference>
<dbReference type="InterPro" id="IPR011935">
    <property type="entry name" value="CHP02231"/>
</dbReference>
<dbReference type="PANTHER" id="PTHR31005">
    <property type="entry name" value="DUF4139 DOMAIN-CONTAINING PROTEIN"/>
    <property type="match status" value="1"/>
</dbReference>
<proteinExistence type="predicted"/>
<dbReference type="Pfam" id="PF13600">
    <property type="entry name" value="DUF4140"/>
    <property type="match status" value="1"/>
</dbReference>
<dbReference type="NCBIfam" id="TIGR02231">
    <property type="entry name" value="mucoidy inhibitor MuiA family protein"/>
    <property type="match status" value="2"/>
</dbReference>
<dbReference type="InterPro" id="IPR037291">
    <property type="entry name" value="DUF4139"/>
</dbReference>
<evidence type="ECO:0000259" key="1">
    <source>
        <dbReference type="Pfam" id="PF07715"/>
    </source>
</evidence>
<dbReference type="InterPro" id="IPR012910">
    <property type="entry name" value="Plug_dom"/>
</dbReference>
<keyword evidence="5" id="KW-1185">Reference proteome</keyword>
<evidence type="ECO:0000313" key="5">
    <source>
        <dbReference type="Proteomes" id="UP000323632"/>
    </source>
</evidence>
<evidence type="ECO:0000313" key="4">
    <source>
        <dbReference type="EMBL" id="KAA5537480.1"/>
    </source>
</evidence>
<gene>
    <name evidence="4" type="ORF">F0919_07330</name>
</gene>
<sequence length="610" mass="66861">MKSLLPIAFLFFGIQAYCQIPLKTNADLNQVLVYRSGAEMNHKAKISLPQGSSEIVINNVANTIDEKTIQVGSNANISILSVRFAKDYVKDEIKTPEYIILEDSVKSLKKVMTGFDIQRQAEQSVLDLLDKNSTIGGANTGVSIAELIKLADYYKAKQLEVSNNISKIDEEANLKQAIISKLELQMLELRSANTNNGGQIILQVIAKNAATTDFNISYISPNAGWNAFYDLRADKINEPLKLSYKANVVQNTGIDWKKVKLVLSTGNPAISGTAPDMNPWFLAFQQNYNVVGQSSNLAEVSIAAYGSPISQGSYVGASDLYKAIEGGAPGVQVRGRSSISPPVKPLIILDGNPYDGDINSINASDISSMTVLKDANATSLYGSRGANGVIVVTTKNKSLSNYTTQSENNLNTTFDIDIPYDIASNAKPNTVSLQEYKMPAQYQYLAIPKLDPDAFLMADITDYGKLNLLPGEGNVLFENMYVGKSFINPGSTNDTLNLSMGRDKQIIVKREKVAESSGTKFLGSNRKQIFTYEIKVRNNKKDAINLTLKDQYPVSTDKDLEIELLQSDEAAINKEKGELTWKLNVASGETKKVRISYSIKYPTDKVLANL</sequence>
<dbReference type="InterPro" id="IPR037066">
    <property type="entry name" value="Plug_dom_sf"/>
</dbReference>
<dbReference type="Proteomes" id="UP000323632">
    <property type="component" value="Unassembled WGS sequence"/>
</dbReference>
<feature type="domain" description="TonB-dependent receptor plug" evidence="1">
    <location>
        <begin position="325"/>
        <end position="389"/>
    </location>
</feature>
<feature type="domain" description="DUF4139" evidence="2">
    <location>
        <begin position="215"/>
        <end position="602"/>
    </location>
</feature>
<dbReference type="EMBL" id="VWSH01000001">
    <property type="protein sequence ID" value="KAA5537480.1"/>
    <property type="molecule type" value="Genomic_DNA"/>
</dbReference>
<dbReference type="NCBIfam" id="TIGR04057">
    <property type="entry name" value="SusC_RagA_signa"/>
    <property type="match status" value="1"/>
</dbReference>
<comment type="caution">
    <text evidence="4">The sequence shown here is derived from an EMBL/GenBank/DDBJ whole genome shotgun (WGS) entry which is preliminary data.</text>
</comment>
<organism evidence="4 5">
    <name type="scientific">Taibaiella lutea</name>
    <dbReference type="NCBI Taxonomy" id="2608001"/>
    <lineage>
        <taxon>Bacteria</taxon>
        <taxon>Pseudomonadati</taxon>
        <taxon>Bacteroidota</taxon>
        <taxon>Chitinophagia</taxon>
        <taxon>Chitinophagales</taxon>
        <taxon>Chitinophagaceae</taxon>
        <taxon>Taibaiella</taxon>
    </lineage>
</organism>
<protein>
    <submittedName>
        <fullName evidence="4">DUF4139 domain-containing protein</fullName>
    </submittedName>
</protein>
<dbReference type="InterPro" id="IPR025554">
    <property type="entry name" value="DUF4140"/>
</dbReference>
<dbReference type="RefSeq" id="WP_150032056.1">
    <property type="nucleotide sequence ID" value="NZ_VWSH01000001.1"/>
</dbReference>
<dbReference type="Pfam" id="PF13598">
    <property type="entry name" value="DUF4139"/>
    <property type="match status" value="1"/>
</dbReference>
<evidence type="ECO:0000259" key="3">
    <source>
        <dbReference type="Pfam" id="PF13600"/>
    </source>
</evidence>
<dbReference type="InterPro" id="IPR023997">
    <property type="entry name" value="TonB-dep_OMP_SusC/RagA_CS"/>
</dbReference>
<name>A0A5M6CSW5_9BACT</name>
<dbReference type="Pfam" id="PF07715">
    <property type="entry name" value="Plug"/>
    <property type="match status" value="1"/>
</dbReference>
<dbReference type="AlphaFoldDB" id="A0A5M6CSW5"/>
<dbReference type="SUPFAM" id="SSF56935">
    <property type="entry name" value="Porins"/>
    <property type="match status" value="1"/>
</dbReference>
<accession>A0A5M6CSW5</accession>